<organism evidence="19 20">
    <name type="scientific">Chondromyces apiculatus DSM 436</name>
    <dbReference type="NCBI Taxonomy" id="1192034"/>
    <lineage>
        <taxon>Bacteria</taxon>
        <taxon>Pseudomonadati</taxon>
        <taxon>Myxococcota</taxon>
        <taxon>Polyangia</taxon>
        <taxon>Polyangiales</taxon>
        <taxon>Polyangiaceae</taxon>
        <taxon>Chondromyces</taxon>
    </lineage>
</organism>
<feature type="compositionally biased region" description="Low complexity" evidence="17">
    <location>
        <begin position="974"/>
        <end position="984"/>
    </location>
</feature>
<accession>A0A017TGA2</accession>
<comment type="similarity">
    <text evidence="14">Belongs to the ABC transporter superfamily. UvrA family.</text>
</comment>
<keyword evidence="11" id="KW-0267">Excision nuclease</keyword>
<evidence type="ECO:0000256" key="16">
    <source>
        <dbReference type="ARBA" id="ARBA00042156"/>
    </source>
</evidence>
<keyword evidence="3" id="KW-0479">Metal-binding</keyword>
<keyword evidence="20" id="KW-1185">Reference proteome</keyword>
<keyword evidence="2" id="KW-0963">Cytoplasm</keyword>
<dbReference type="GO" id="GO:0008270">
    <property type="term" value="F:zinc ion binding"/>
    <property type="evidence" value="ECO:0007669"/>
    <property type="project" value="UniProtKB-KW"/>
</dbReference>
<evidence type="ECO:0000256" key="3">
    <source>
        <dbReference type="ARBA" id="ARBA00022723"/>
    </source>
</evidence>
<evidence type="ECO:0000256" key="8">
    <source>
        <dbReference type="ARBA" id="ARBA00022771"/>
    </source>
</evidence>
<keyword evidence="7" id="KW-0228">DNA excision</keyword>
<keyword evidence="12" id="KW-0238">DNA-binding</keyword>
<evidence type="ECO:0000256" key="15">
    <source>
        <dbReference type="ARBA" id="ARBA00039316"/>
    </source>
</evidence>
<proteinExistence type="inferred from homology"/>
<evidence type="ECO:0000259" key="18">
    <source>
        <dbReference type="Pfam" id="PF17755"/>
    </source>
</evidence>
<dbReference type="EMBL" id="ASRX01000005">
    <property type="protein sequence ID" value="EYF08274.1"/>
    <property type="molecule type" value="Genomic_DNA"/>
</dbReference>
<evidence type="ECO:0000256" key="2">
    <source>
        <dbReference type="ARBA" id="ARBA00022490"/>
    </source>
</evidence>
<evidence type="ECO:0000256" key="1">
    <source>
        <dbReference type="ARBA" id="ARBA00004496"/>
    </source>
</evidence>
<dbReference type="GO" id="GO:0003677">
    <property type="term" value="F:DNA binding"/>
    <property type="evidence" value="ECO:0007669"/>
    <property type="project" value="UniProtKB-KW"/>
</dbReference>
<evidence type="ECO:0000313" key="19">
    <source>
        <dbReference type="EMBL" id="EYF08274.1"/>
    </source>
</evidence>
<evidence type="ECO:0000256" key="13">
    <source>
        <dbReference type="ARBA" id="ARBA00023204"/>
    </source>
</evidence>
<dbReference type="InterPro" id="IPR013815">
    <property type="entry name" value="ATP_grasp_subdomain_1"/>
</dbReference>
<evidence type="ECO:0000256" key="11">
    <source>
        <dbReference type="ARBA" id="ARBA00022881"/>
    </source>
</evidence>
<dbReference type="OrthoDB" id="9816633at2"/>
<dbReference type="InterPro" id="IPR027417">
    <property type="entry name" value="P-loop_NTPase"/>
</dbReference>
<dbReference type="Gene3D" id="3.30.1490.20">
    <property type="entry name" value="ATP-grasp fold, A domain"/>
    <property type="match status" value="1"/>
</dbReference>
<dbReference type="GO" id="GO:0005524">
    <property type="term" value="F:ATP binding"/>
    <property type="evidence" value="ECO:0007669"/>
    <property type="project" value="UniProtKB-KW"/>
</dbReference>
<dbReference type="PANTHER" id="PTHR43152">
    <property type="entry name" value="UVRABC SYSTEM PROTEIN A"/>
    <property type="match status" value="1"/>
</dbReference>
<comment type="caution">
    <text evidence="19">The sequence shown here is derived from an EMBL/GenBank/DDBJ whole genome shotgun (WGS) entry which is preliminary data.</text>
</comment>
<evidence type="ECO:0000256" key="12">
    <source>
        <dbReference type="ARBA" id="ARBA00023125"/>
    </source>
</evidence>
<dbReference type="Proteomes" id="UP000019678">
    <property type="component" value="Unassembled WGS sequence"/>
</dbReference>
<dbReference type="Pfam" id="PF17755">
    <property type="entry name" value="UvrA_DNA-bind"/>
    <property type="match status" value="1"/>
</dbReference>
<dbReference type="RefSeq" id="WP_044236248.1">
    <property type="nucleotide sequence ID" value="NZ_ASRX01000005.1"/>
</dbReference>
<dbReference type="eggNOG" id="COG0178">
    <property type="taxonomic scope" value="Bacteria"/>
</dbReference>
<keyword evidence="9" id="KW-0862">Zinc</keyword>
<feature type="domain" description="UvrA DNA-binding" evidence="18">
    <location>
        <begin position="321"/>
        <end position="418"/>
    </location>
</feature>
<keyword evidence="6" id="KW-0227">DNA damage</keyword>
<evidence type="ECO:0000256" key="10">
    <source>
        <dbReference type="ARBA" id="ARBA00022840"/>
    </source>
</evidence>
<keyword evidence="13" id="KW-0234">DNA repair</keyword>
<evidence type="ECO:0000256" key="6">
    <source>
        <dbReference type="ARBA" id="ARBA00022763"/>
    </source>
</evidence>
<protein>
    <recommendedName>
        <fullName evidence="15">UvrABC system protein A</fullName>
    </recommendedName>
    <alternativeName>
        <fullName evidence="16">Excinuclease ABC subunit A</fullName>
    </alternativeName>
</protein>
<gene>
    <name evidence="19" type="ORF">CAP_6035</name>
</gene>
<evidence type="ECO:0000256" key="7">
    <source>
        <dbReference type="ARBA" id="ARBA00022769"/>
    </source>
</evidence>
<evidence type="ECO:0000256" key="5">
    <source>
        <dbReference type="ARBA" id="ARBA00022741"/>
    </source>
</evidence>
<dbReference type="GO" id="GO:0006281">
    <property type="term" value="P:DNA repair"/>
    <property type="evidence" value="ECO:0007669"/>
    <property type="project" value="UniProtKB-KW"/>
</dbReference>
<dbReference type="SUPFAM" id="SSF52540">
    <property type="entry name" value="P-loop containing nucleoside triphosphate hydrolases"/>
    <property type="match status" value="2"/>
</dbReference>
<dbReference type="GO" id="GO:0004518">
    <property type="term" value="F:nuclease activity"/>
    <property type="evidence" value="ECO:0007669"/>
    <property type="project" value="UniProtKB-KW"/>
</dbReference>
<keyword evidence="8" id="KW-0863">Zinc-finger</keyword>
<feature type="region of interest" description="Disordered" evidence="17">
    <location>
        <begin position="957"/>
        <end position="984"/>
    </location>
</feature>
<comment type="subcellular location">
    <subcellularLocation>
        <location evidence="1">Cytoplasm</location>
    </subcellularLocation>
</comment>
<reference evidence="19 20" key="1">
    <citation type="submission" date="2013-05" db="EMBL/GenBank/DDBJ databases">
        <title>Genome assembly of Chondromyces apiculatus DSM 436.</title>
        <authorList>
            <person name="Sharma G."/>
            <person name="Khatri I."/>
            <person name="Kaur C."/>
            <person name="Mayilraj S."/>
            <person name="Subramanian S."/>
        </authorList>
    </citation>
    <scope>NUCLEOTIDE SEQUENCE [LARGE SCALE GENOMIC DNA]</scope>
    <source>
        <strain evidence="19 20">DSM 436</strain>
    </source>
</reference>
<dbReference type="Gene3D" id="1.20.1580.10">
    <property type="entry name" value="ABC transporter ATPase like domain"/>
    <property type="match status" value="4"/>
</dbReference>
<keyword evidence="10" id="KW-0067">ATP-binding</keyword>
<dbReference type="Gene3D" id="1.10.8.280">
    <property type="entry name" value="ABC transporter ATPase domain-like"/>
    <property type="match status" value="2"/>
</dbReference>
<dbReference type="GO" id="GO:0005737">
    <property type="term" value="C:cytoplasm"/>
    <property type="evidence" value="ECO:0007669"/>
    <property type="project" value="UniProtKB-SubCell"/>
</dbReference>
<dbReference type="PANTHER" id="PTHR43152:SF3">
    <property type="entry name" value="UVRABC SYSTEM PROTEIN A"/>
    <property type="match status" value="1"/>
</dbReference>
<keyword evidence="4" id="KW-0677">Repeat</keyword>
<evidence type="ECO:0000256" key="14">
    <source>
        <dbReference type="ARBA" id="ARBA00038000"/>
    </source>
</evidence>
<keyword evidence="5" id="KW-0547">Nucleotide-binding</keyword>
<dbReference type="Gene3D" id="3.40.50.300">
    <property type="entry name" value="P-loop containing nucleotide triphosphate hydrolases"/>
    <property type="match status" value="3"/>
</dbReference>
<evidence type="ECO:0000256" key="17">
    <source>
        <dbReference type="SAM" id="MobiDB-lite"/>
    </source>
</evidence>
<name>A0A017TGA2_9BACT</name>
<evidence type="ECO:0000256" key="9">
    <source>
        <dbReference type="ARBA" id="ARBA00022833"/>
    </source>
</evidence>
<evidence type="ECO:0000256" key="4">
    <source>
        <dbReference type="ARBA" id="ARBA00022737"/>
    </source>
</evidence>
<dbReference type="STRING" id="1192034.CAP_6035"/>
<evidence type="ECO:0000313" key="20">
    <source>
        <dbReference type="Proteomes" id="UP000019678"/>
    </source>
</evidence>
<sequence>MTKGKASDAAHPHATIDIVGADAHNLKQVDVRIPLNRVTVVTGISGSGKSSLLTDTLAVEADQRMRTFLGVHQPQLEGTPPRAFIGPMPAAIHVGQRAFRASARTTVATATGFMATLRRLYLACARPYSDRLERFVPGSSPASYAAWLTKHYRGPATVSAVPVYFTATDGVRCAERLRESGIAEVVVRSRTDSPKAWERGRKVSTARWKPLNATVQHIIEASLGELTLTPKSDRKKLEALLQQAFDAGQGQVFVDLPAATQPELRGPFGPRLDSALHCVDPEDATCFFQPNRHLLSFNAPEHPESGACRRCHGLGRATTLDEHALVEHPDRPMSKGAFSIWTEKNYKHVNIQHATIEGLRGTRGFSPDVAWSKLPKDARELVLNGAGDVLVTDVDPVTHKKLGPPRPFEGFRHAILERVGRGTKVSESLAPLVSEGPCPDCGGSRWSHQARALRIDRAGVHDLLAKPFLDVVPFTEKGSQFAAEVPADCAALVRMLHDHAAAFVSLGLGHLSGDRGMLEISEGEGRRARLAAVLNSRHAGLCMLLDEPARGLHDEDVGTMASAIRELAHAHSVVMNEHRHALVKAAHHVIELGPGAGHSGGEVVHEGSVRESSWAKAPTLDRVLLPVPRAQPRLTIHGATIHNLDAVDCAIPLGRLTCLTGLSGSGKSSFVRGVLVPAVAGRLPKNADIEDFERRRGTWTRLDGAETLRGLVALDQKAPSPNRRSIVATFLGMAEAIRTAFGASDQARRAGLAPTDFGLNAGTGRCQVCLGIGEIAEHDQWTSCPVCGGTRFGQDALSVRVDGMNISDLLEVPVEALQPQVPSFLTGSMPILAAMVDLGIGHIALGRRVDTLSGGEVQRLRIAAKLADHDAGDLLFVLDEPAAGLHPTDVERLVRALDRILDRGKNTVVLVEHNPAIIQAADWIIEFGPGSGPHGGRIVAYGPPDEIRATDTATGRVLAGRTPPEGTRPPRVRPAPAASDGAGDPLAQAERVRAWLKHLVGDGVAPPEDGPDDAALDRPAVVLSDRFWLGRGAWELGGLDLELSKLLLDVHQSQTAPDALDAFARAWVEVPDGRLCIQPHLKDIQRWGPRLPASTVQTTLKHLRSMGLELIPGSDTSRKRKAPGTAPAEVLDARATGDRFVPRQQGLDERRRLIADALALGGDYVELRDTRGKLLQAFGPRLVDLTRGIVGPMAPAPFHFSRHDPRGQCPMCKGTGLVMALEEALVVRNQRAAPEEDDFLHPAAAAILKGIRRSDLLPFLRHLEEEGLWTGSTPYSKLDPAARTTFLFGCWTRPGLGTFLKKGKDPSEVGSWLTWDGLFRVLWGERERSTDARWRASLEQSRAFDACPSCEGSGLAPQARLLLLADRSLQEWVCSGTLLDLHSALRDVRTASRRQKHTQKRLLGCLAPLAKEAGARPLRERLDTAPPHEVGQRVVEAFTDMPAVFM</sequence>
<dbReference type="InterPro" id="IPR041552">
    <property type="entry name" value="UvrA_DNA-bd"/>
</dbReference>